<reference evidence="4" key="1">
    <citation type="submission" date="2006-12" db="EMBL/GenBank/DDBJ databases">
        <title>Complete sequence of chromosome 1 of Verminephrobacter eiseniae EF01-2.</title>
        <authorList>
            <person name="Copeland A."/>
            <person name="Lucas S."/>
            <person name="Lapidus A."/>
            <person name="Barry K."/>
            <person name="Detter J.C."/>
            <person name="Glavina del Rio T."/>
            <person name="Dalin E."/>
            <person name="Tice H."/>
            <person name="Pitluck S."/>
            <person name="Chertkov O."/>
            <person name="Brettin T."/>
            <person name="Bruce D."/>
            <person name="Han C."/>
            <person name="Tapia R."/>
            <person name="Gilna P."/>
            <person name="Schmutz J."/>
            <person name="Larimer F."/>
            <person name="Land M."/>
            <person name="Hauser L."/>
            <person name="Kyrpides N."/>
            <person name="Kim E."/>
            <person name="Stahl D."/>
            <person name="Richardson P."/>
        </authorList>
    </citation>
    <scope>NUCLEOTIDE SEQUENCE [LARGE SCALE GENOMIC DNA]</scope>
    <source>
        <strain evidence="4">EF01-2</strain>
    </source>
</reference>
<sequence>MPLQAFDPATGSLPRPTATGGLADADRVVAAAHAAQPVGENLPAAQRAAAIDGARGIGELLRHRAVQMPVARTVADKVAA</sequence>
<dbReference type="AlphaFoldDB" id="A1WPI5"/>
<evidence type="ECO:0000256" key="1">
    <source>
        <dbReference type="ARBA" id="ARBA00023002"/>
    </source>
</evidence>
<keyword evidence="4" id="KW-1185">Reference proteome</keyword>
<evidence type="ECO:0000313" key="4">
    <source>
        <dbReference type="Proteomes" id="UP000000374"/>
    </source>
</evidence>
<dbReference type="InterPro" id="IPR016162">
    <property type="entry name" value="Ald_DH_N"/>
</dbReference>
<protein>
    <submittedName>
        <fullName evidence="3">Uncharacterized protein</fullName>
    </submittedName>
</protein>
<dbReference type="HOGENOM" id="CLU_2588761_0_0_4"/>
<dbReference type="STRING" id="391735.Veis_3833"/>
<dbReference type="KEGG" id="vei:Veis_3833"/>
<dbReference type="GO" id="GO:0016491">
    <property type="term" value="F:oxidoreductase activity"/>
    <property type="evidence" value="ECO:0007669"/>
    <property type="project" value="UniProtKB-KW"/>
</dbReference>
<accession>A1WPI5</accession>
<dbReference type="SUPFAM" id="SSF53720">
    <property type="entry name" value="ALDH-like"/>
    <property type="match status" value="1"/>
</dbReference>
<dbReference type="EMBL" id="CP000542">
    <property type="protein sequence ID" value="ABM59542.1"/>
    <property type="molecule type" value="Genomic_DNA"/>
</dbReference>
<evidence type="ECO:0000256" key="2">
    <source>
        <dbReference type="SAM" id="MobiDB-lite"/>
    </source>
</evidence>
<dbReference type="Gene3D" id="3.40.605.10">
    <property type="entry name" value="Aldehyde Dehydrogenase, Chain A, domain 1"/>
    <property type="match status" value="1"/>
</dbReference>
<organism evidence="3 4">
    <name type="scientific">Verminephrobacter eiseniae (strain EF01-2)</name>
    <dbReference type="NCBI Taxonomy" id="391735"/>
    <lineage>
        <taxon>Bacteria</taxon>
        <taxon>Pseudomonadati</taxon>
        <taxon>Pseudomonadota</taxon>
        <taxon>Betaproteobacteria</taxon>
        <taxon>Burkholderiales</taxon>
        <taxon>Comamonadaceae</taxon>
        <taxon>Verminephrobacter</taxon>
    </lineage>
</organism>
<gene>
    <name evidence="3" type="ordered locus">Veis_3833</name>
</gene>
<feature type="region of interest" description="Disordered" evidence="2">
    <location>
        <begin position="1"/>
        <end position="20"/>
    </location>
</feature>
<evidence type="ECO:0000313" key="3">
    <source>
        <dbReference type="EMBL" id="ABM59542.1"/>
    </source>
</evidence>
<name>A1WPI5_VEREI</name>
<keyword evidence="1" id="KW-0560">Oxidoreductase</keyword>
<dbReference type="InterPro" id="IPR016161">
    <property type="entry name" value="Ald_DH/histidinol_DH"/>
</dbReference>
<dbReference type="Proteomes" id="UP000000374">
    <property type="component" value="Chromosome"/>
</dbReference>
<proteinExistence type="predicted"/>